<evidence type="ECO:0000313" key="2">
    <source>
        <dbReference type="Proteomes" id="UP001465976"/>
    </source>
</evidence>
<dbReference type="Proteomes" id="UP001465976">
    <property type="component" value="Unassembled WGS sequence"/>
</dbReference>
<protein>
    <submittedName>
        <fullName evidence="1">Uncharacterized protein</fullName>
    </submittedName>
</protein>
<comment type="caution">
    <text evidence="1">The sequence shown here is derived from an EMBL/GenBank/DDBJ whole genome shotgun (WGS) entry which is preliminary data.</text>
</comment>
<name>A0ABR3ELR3_9AGAR</name>
<dbReference type="EMBL" id="JBAHYK010003189">
    <property type="protein sequence ID" value="KAL0563806.1"/>
    <property type="molecule type" value="Genomic_DNA"/>
</dbReference>
<accession>A0ABR3ELR3</accession>
<gene>
    <name evidence="1" type="ORF">V5O48_018259</name>
</gene>
<reference evidence="1 2" key="1">
    <citation type="submission" date="2024-02" db="EMBL/GenBank/DDBJ databases">
        <title>A draft genome for the cacao thread blight pathogen Marasmius crinis-equi.</title>
        <authorList>
            <person name="Cohen S.P."/>
            <person name="Baruah I.K."/>
            <person name="Amoako-Attah I."/>
            <person name="Bukari Y."/>
            <person name="Meinhardt L.W."/>
            <person name="Bailey B.A."/>
        </authorList>
    </citation>
    <scope>NUCLEOTIDE SEQUENCE [LARGE SCALE GENOMIC DNA]</scope>
    <source>
        <strain evidence="1 2">GH-76</strain>
    </source>
</reference>
<organism evidence="1 2">
    <name type="scientific">Marasmius crinis-equi</name>
    <dbReference type="NCBI Taxonomy" id="585013"/>
    <lineage>
        <taxon>Eukaryota</taxon>
        <taxon>Fungi</taxon>
        <taxon>Dikarya</taxon>
        <taxon>Basidiomycota</taxon>
        <taxon>Agaricomycotina</taxon>
        <taxon>Agaricomycetes</taxon>
        <taxon>Agaricomycetidae</taxon>
        <taxon>Agaricales</taxon>
        <taxon>Marasmiineae</taxon>
        <taxon>Marasmiaceae</taxon>
        <taxon>Marasmius</taxon>
    </lineage>
</organism>
<keyword evidence="2" id="KW-1185">Reference proteome</keyword>
<evidence type="ECO:0000313" key="1">
    <source>
        <dbReference type="EMBL" id="KAL0563806.1"/>
    </source>
</evidence>
<proteinExistence type="predicted"/>
<sequence length="237" mass="26841">MRRFELNAPEVTVSPQVLWNPRNGDPALLPPGVHYLPDFPSAEYTQRFRYTPQAVLSDSVPFYARPTDSFPSRPVEFLDRRPEHCGRPLLAPPLSLYVNGIPAPYLLGLASGHTVVDGATDRLFADSGWSRMDLVLDFPGSPSVSSLVIDTVMEDPDERTMTRQEFVTEVASWILAKIREAKDEMRNPTAMKRSSYTQYLAPAQEKWRFDKIKVEHLRLVAVNLYGKKWVPVLALNV</sequence>